<sequence length="101" mass="11868">MSAVTAQYYRDFLVKQLRRGVRDKRPDLVDNAIILHGNARPHKAECVRQLLQCWGWEELEHPPYSPDISSCDFDFIPKIKEPIRVRRFATQDDITNTVSQR</sequence>
<dbReference type="InterPro" id="IPR036397">
    <property type="entry name" value="RNaseH_sf"/>
</dbReference>
<dbReference type="Gene3D" id="3.30.420.10">
    <property type="entry name" value="Ribonuclease H-like superfamily/Ribonuclease H"/>
    <property type="match status" value="1"/>
</dbReference>
<dbReference type="PANTHER" id="PTHR46060">
    <property type="entry name" value="MARINER MOS1 TRANSPOSASE-LIKE PROTEIN"/>
    <property type="match status" value="1"/>
</dbReference>
<proteinExistence type="predicted"/>
<gene>
    <name evidence="1" type="primary">NCL1_41798</name>
    <name evidence="1" type="ORF">TNIN_320071</name>
</gene>
<dbReference type="EMBL" id="BMAV01005107">
    <property type="protein sequence ID" value="GFY45900.1"/>
    <property type="molecule type" value="Genomic_DNA"/>
</dbReference>
<organism evidence="1 2">
    <name type="scientific">Trichonephila inaurata madagascariensis</name>
    <dbReference type="NCBI Taxonomy" id="2747483"/>
    <lineage>
        <taxon>Eukaryota</taxon>
        <taxon>Metazoa</taxon>
        <taxon>Ecdysozoa</taxon>
        <taxon>Arthropoda</taxon>
        <taxon>Chelicerata</taxon>
        <taxon>Arachnida</taxon>
        <taxon>Araneae</taxon>
        <taxon>Araneomorphae</taxon>
        <taxon>Entelegynae</taxon>
        <taxon>Araneoidea</taxon>
        <taxon>Nephilidae</taxon>
        <taxon>Trichonephila</taxon>
        <taxon>Trichonephila inaurata</taxon>
    </lineage>
</organism>
<protein>
    <recommendedName>
        <fullName evidence="3">Transposase</fullName>
    </recommendedName>
</protein>
<dbReference type="Proteomes" id="UP000886998">
    <property type="component" value="Unassembled WGS sequence"/>
</dbReference>
<reference evidence="1" key="1">
    <citation type="submission" date="2020-08" db="EMBL/GenBank/DDBJ databases">
        <title>Multicomponent nature underlies the extraordinary mechanical properties of spider dragline silk.</title>
        <authorList>
            <person name="Kono N."/>
            <person name="Nakamura H."/>
            <person name="Mori M."/>
            <person name="Yoshida Y."/>
            <person name="Ohtoshi R."/>
            <person name="Malay A.D."/>
            <person name="Moran D.A.P."/>
            <person name="Tomita M."/>
            <person name="Numata K."/>
            <person name="Arakawa K."/>
        </authorList>
    </citation>
    <scope>NUCLEOTIDE SEQUENCE</scope>
</reference>
<dbReference type="OrthoDB" id="6431202at2759"/>
<dbReference type="InterPro" id="IPR052709">
    <property type="entry name" value="Transposase-MT_Hybrid"/>
</dbReference>
<evidence type="ECO:0008006" key="3">
    <source>
        <dbReference type="Google" id="ProtNLM"/>
    </source>
</evidence>
<name>A0A8X7BVY3_9ARAC</name>
<evidence type="ECO:0000313" key="1">
    <source>
        <dbReference type="EMBL" id="GFY45900.1"/>
    </source>
</evidence>
<dbReference type="GO" id="GO:0003676">
    <property type="term" value="F:nucleic acid binding"/>
    <property type="evidence" value="ECO:0007669"/>
    <property type="project" value="InterPro"/>
</dbReference>
<dbReference type="PANTHER" id="PTHR46060:SF1">
    <property type="entry name" value="MARINER MOS1 TRANSPOSASE-LIKE PROTEIN"/>
    <property type="match status" value="1"/>
</dbReference>
<accession>A0A8X7BVY3</accession>
<dbReference type="AlphaFoldDB" id="A0A8X7BVY3"/>
<keyword evidence="2" id="KW-1185">Reference proteome</keyword>
<evidence type="ECO:0000313" key="2">
    <source>
        <dbReference type="Proteomes" id="UP000886998"/>
    </source>
</evidence>
<comment type="caution">
    <text evidence="1">The sequence shown here is derived from an EMBL/GenBank/DDBJ whole genome shotgun (WGS) entry which is preliminary data.</text>
</comment>